<evidence type="ECO:0000313" key="6">
    <source>
        <dbReference type="EMBL" id="MCJ8237769.1"/>
    </source>
</evidence>
<evidence type="ECO:0000256" key="3">
    <source>
        <dbReference type="ARBA" id="ARBA00022737"/>
    </source>
</evidence>
<comment type="similarity">
    <text evidence="5">Belongs to the Rap family.</text>
</comment>
<dbReference type="SUPFAM" id="SSF52540">
    <property type="entry name" value="P-loop containing nucleoside triphosphate hydrolases"/>
    <property type="match status" value="1"/>
</dbReference>
<accession>A0ABT0CX80</accession>
<sequence length="932" mass="104512">MTDADIVAVSTGREEEFGRIIAAVSRSRSATPGALQHVVLYGSRGFGKSFMMRRVEIALQRTPTDNKPITFLLLPEEQHNLQKSPHAFLDYITVLLTKTEGDEAFAEAMFQWPKPDEAARRWKESAAKLEAALDVALPDGKGLVIVAVENFDSLLKTLFANDEDEQRLRDWLFRQKNRVMLLATATGTVDMDYDKPLFQAFESVRLQPWTTDDCITYFNRKRESEGKSPLNGRQEAKARAVAEFIGGTPRLAQLLAEVIETEDALTVAETMNALADRLAEYYRRRIEDLAPLVRGLLDALIRGGEPASQTQLAERVGAEGQSQIARAMTDLQRADIIRGRPAPDSRETLYAVTDRVFAHYYRRRQGSRVAHETPLASILDFLRSFYDRQEQKQQGLRHLLDGRLAEGALFSRLAMEQVAGEKSDYITGFKRGLMAWFSATTADLGSPEDWETRLAQEPENVLHECRPSPGMTLIEATILTCLRAHALYRLGHERETEGELNHALDQSKNDIAARVIALDGLMRFLSLVRDDQEAVAQLGMSLDAEKLDTLPSQLRCLAYRMLGWSLEYLNHHEEALVPLKQAIEFASEIGNKREETIARRLAGLSLGQLDRIEEALSQLYRAIDLAQEIHYKYGEATARRYAGWFLGKLARHDEAIVQLSQAIALAVEIGDKIEEEEARQYAGWSLGQLRRHEEALPQLRQAIELARESGDDLNLCWSTCYACTSATCVPMPGIIGLFIEWVLKFQETSSDLFPDPRSETAEVLIAAMRSGEWLDFDELIAEHGEWLASEKPVFFYREHGKILADIAVEGGRSAGWQAAAGVLPRAALLQAFAPEDLQDKSWLSDLMTGFAETCRDPGLLRDVASLLTPKLSPESAQSAALLMDLANVDEADDPERLLARIDPDRALLIRRLRDLPDPELPRPPGAARRKRL</sequence>
<evidence type="ECO:0000256" key="4">
    <source>
        <dbReference type="ARBA" id="ARBA00022803"/>
    </source>
</evidence>
<dbReference type="InterPro" id="IPR036390">
    <property type="entry name" value="WH_DNA-bd_sf"/>
</dbReference>
<evidence type="ECO:0000313" key="7">
    <source>
        <dbReference type="Proteomes" id="UP001522662"/>
    </source>
</evidence>
<dbReference type="Gene3D" id="3.40.50.300">
    <property type="entry name" value="P-loop containing nucleotide triphosphate hydrolases"/>
    <property type="match status" value="1"/>
</dbReference>
<keyword evidence="6" id="KW-0614">Plasmid</keyword>
<gene>
    <name evidence="6" type="ORF">MKJ03_05470</name>
</gene>
<keyword evidence="2" id="KW-0963">Cytoplasm</keyword>
<name>A0ABT0CX80_9HYPH</name>
<dbReference type="PANTHER" id="PTHR46630:SF1">
    <property type="entry name" value="TETRATRICOPEPTIDE REPEAT PROTEIN 29"/>
    <property type="match status" value="1"/>
</dbReference>
<geneLocation type="plasmid" evidence="6">
    <name>unnamed</name>
</geneLocation>
<dbReference type="SUPFAM" id="SSF46785">
    <property type="entry name" value="Winged helix' DNA-binding domain"/>
    <property type="match status" value="1"/>
</dbReference>
<dbReference type="SMART" id="SM00028">
    <property type="entry name" value="TPR"/>
    <property type="match status" value="4"/>
</dbReference>
<evidence type="ECO:0000256" key="2">
    <source>
        <dbReference type="ARBA" id="ARBA00022490"/>
    </source>
</evidence>
<keyword evidence="7" id="KW-1185">Reference proteome</keyword>
<dbReference type="InterPro" id="IPR019734">
    <property type="entry name" value="TPR_rpt"/>
</dbReference>
<dbReference type="InterPro" id="IPR051476">
    <property type="entry name" value="Bac_ResReg_Asp_Phosphatase"/>
</dbReference>
<dbReference type="SUPFAM" id="SSF48452">
    <property type="entry name" value="TPR-like"/>
    <property type="match status" value="1"/>
</dbReference>
<dbReference type="EMBL" id="JALAYX010000001">
    <property type="protein sequence ID" value="MCJ8237769.1"/>
    <property type="molecule type" value="Genomic_DNA"/>
</dbReference>
<keyword evidence="3" id="KW-0677">Repeat</keyword>
<evidence type="ECO:0000256" key="5">
    <source>
        <dbReference type="ARBA" id="ARBA00038253"/>
    </source>
</evidence>
<dbReference type="Gene3D" id="1.25.40.10">
    <property type="entry name" value="Tetratricopeptide repeat domain"/>
    <property type="match status" value="1"/>
</dbReference>
<dbReference type="Proteomes" id="UP001522662">
    <property type="component" value="Unassembled WGS sequence"/>
</dbReference>
<comment type="caution">
    <text evidence="6">The sequence shown here is derived from an EMBL/GenBank/DDBJ whole genome shotgun (WGS) entry which is preliminary data.</text>
</comment>
<proteinExistence type="inferred from homology"/>
<evidence type="ECO:0000256" key="1">
    <source>
        <dbReference type="ARBA" id="ARBA00004496"/>
    </source>
</evidence>
<keyword evidence="4" id="KW-0802">TPR repeat</keyword>
<dbReference type="PANTHER" id="PTHR46630">
    <property type="entry name" value="TETRATRICOPEPTIDE REPEAT PROTEIN 29"/>
    <property type="match status" value="1"/>
</dbReference>
<comment type="subcellular location">
    <subcellularLocation>
        <location evidence="1">Cytoplasm</location>
    </subcellularLocation>
</comment>
<dbReference type="RefSeq" id="WP_245135318.1">
    <property type="nucleotide sequence ID" value="NZ_CP128477.1"/>
</dbReference>
<reference evidence="6 7" key="1">
    <citation type="submission" date="2022-03" db="EMBL/GenBank/DDBJ databases">
        <title>Rhizobium SSM4.3 sp. nov., isolated from Sediment (Gouqi Island).</title>
        <authorList>
            <person name="Chen G."/>
        </authorList>
    </citation>
    <scope>NUCLEOTIDE SEQUENCE [LARGE SCALE GENOMIC DNA]</scope>
    <source>
        <strain evidence="6 7">SSM4.3</strain>
        <plasmid evidence="6">unnamed</plasmid>
    </source>
</reference>
<protein>
    <submittedName>
        <fullName evidence="6">Tetratricopeptide repeat protein</fullName>
    </submittedName>
</protein>
<dbReference type="InterPro" id="IPR027417">
    <property type="entry name" value="P-loop_NTPase"/>
</dbReference>
<dbReference type="InterPro" id="IPR011990">
    <property type="entry name" value="TPR-like_helical_dom_sf"/>
</dbReference>
<organism evidence="6 7">
    <name type="scientific">Peteryoungia algae</name>
    <dbReference type="NCBI Taxonomy" id="2919917"/>
    <lineage>
        <taxon>Bacteria</taxon>
        <taxon>Pseudomonadati</taxon>
        <taxon>Pseudomonadota</taxon>
        <taxon>Alphaproteobacteria</taxon>
        <taxon>Hyphomicrobiales</taxon>
        <taxon>Rhizobiaceae</taxon>
        <taxon>Peteryoungia</taxon>
    </lineage>
</organism>